<dbReference type="RefSeq" id="WP_083387566.1">
    <property type="nucleotide sequence ID" value="NZ_FNTI01000001.1"/>
</dbReference>
<feature type="chain" id="PRO_5010241935" description="Lectin-like protein BA14k" evidence="8">
    <location>
        <begin position="25"/>
        <end position="297"/>
    </location>
</feature>
<dbReference type="Pfam" id="PF07886">
    <property type="entry name" value="BA14K"/>
    <property type="match status" value="1"/>
</dbReference>
<evidence type="ECO:0000313" key="9">
    <source>
        <dbReference type="EMBL" id="SEC43426.1"/>
    </source>
</evidence>
<comment type="function">
    <text evidence="6">Has immunoglobulin-binding and hemagglutination properties, and can bind to mannose. Essential for virulence. May be involved in LPS biosynthesis or polysaccharide transport.</text>
</comment>
<evidence type="ECO:0000256" key="6">
    <source>
        <dbReference type="ARBA" id="ARBA00025321"/>
    </source>
</evidence>
<feature type="compositionally biased region" description="Polar residues" evidence="7">
    <location>
        <begin position="265"/>
        <end position="280"/>
    </location>
</feature>
<evidence type="ECO:0000256" key="2">
    <source>
        <dbReference type="ARBA" id="ARBA00010270"/>
    </source>
</evidence>
<dbReference type="InterPro" id="IPR012413">
    <property type="entry name" value="BA14K"/>
</dbReference>
<dbReference type="Proteomes" id="UP000183208">
    <property type="component" value="Unassembled WGS sequence"/>
</dbReference>
<keyword evidence="4" id="KW-0472">Membrane</keyword>
<dbReference type="GO" id="GO:0016020">
    <property type="term" value="C:membrane"/>
    <property type="evidence" value="ECO:0007669"/>
    <property type="project" value="UniProtKB-SubCell"/>
</dbReference>
<protein>
    <recommendedName>
        <fullName evidence="3">Lectin-like protein BA14k</fullName>
    </recommendedName>
</protein>
<evidence type="ECO:0000256" key="8">
    <source>
        <dbReference type="SAM" id="SignalP"/>
    </source>
</evidence>
<comment type="similarity">
    <text evidence="2">Belongs to the BA14k family.</text>
</comment>
<feature type="region of interest" description="Disordered" evidence="7">
    <location>
        <begin position="258"/>
        <end position="280"/>
    </location>
</feature>
<proteinExistence type="inferred from homology"/>
<evidence type="ECO:0000256" key="3">
    <source>
        <dbReference type="ARBA" id="ARBA00020552"/>
    </source>
</evidence>
<dbReference type="AlphaFoldDB" id="A0A1H4SGW6"/>
<gene>
    <name evidence="9" type="ORF">SAMN05444171_1398</name>
</gene>
<keyword evidence="5" id="KW-0430">Lectin</keyword>
<organism evidence="9 10">
    <name type="scientific">Bradyrhizobium lablabi</name>
    <dbReference type="NCBI Taxonomy" id="722472"/>
    <lineage>
        <taxon>Bacteria</taxon>
        <taxon>Pseudomonadati</taxon>
        <taxon>Pseudomonadota</taxon>
        <taxon>Alphaproteobacteria</taxon>
        <taxon>Hyphomicrobiales</taxon>
        <taxon>Nitrobacteraceae</taxon>
        <taxon>Bradyrhizobium</taxon>
    </lineage>
</organism>
<comment type="subcellular location">
    <subcellularLocation>
        <location evidence="1">Membrane</location>
        <topology evidence="1">Single-pass membrane protein</topology>
    </subcellularLocation>
</comment>
<reference evidence="9 10" key="1">
    <citation type="submission" date="2016-10" db="EMBL/GenBank/DDBJ databases">
        <authorList>
            <person name="de Groot N.N."/>
        </authorList>
    </citation>
    <scope>NUCLEOTIDE SEQUENCE [LARGE SCALE GENOMIC DNA]</scope>
    <source>
        <strain evidence="9 10">GAS522</strain>
    </source>
</reference>
<evidence type="ECO:0000256" key="5">
    <source>
        <dbReference type="ARBA" id="ARBA00022734"/>
    </source>
</evidence>
<name>A0A1H4SGW6_9BRAD</name>
<evidence type="ECO:0000313" key="10">
    <source>
        <dbReference type="Proteomes" id="UP000183208"/>
    </source>
</evidence>
<accession>A0A1H4SGW6</accession>
<keyword evidence="4" id="KW-1003">Cell membrane</keyword>
<keyword evidence="8" id="KW-0732">Signal</keyword>
<dbReference type="GO" id="GO:0030246">
    <property type="term" value="F:carbohydrate binding"/>
    <property type="evidence" value="ECO:0007669"/>
    <property type="project" value="UniProtKB-KW"/>
</dbReference>
<evidence type="ECO:0000256" key="7">
    <source>
        <dbReference type="SAM" id="MobiDB-lite"/>
    </source>
</evidence>
<dbReference type="EMBL" id="FNTI01000001">
    <property type="protein sequence ID" value="SEC43426.1"/>
    <property type="molecule type" value="Genomic_DNA"/>
</dbReference>
<sequence>MSKLRMVGATALSLALAVAGPAFAAGIGGGGGMHVGGIGGGGGMHIGGVGGGGGMHIGGVGVGGGGGMHIVGGGGAMHVGGGGFRGAQASIGDGRVGSVSGGNFTGHSDGQFAHGGYRGDRDRRHGYDRGVGFAGGLAAGSALGYGYGGYYDPYTYFGYYDPNYYNDGYAYNDPGYDGYSGSVVSSGADPSYCAQHYQSYDPVSGTYLGDDGLRHPCGKNQERAATAAIAQPAGSGNPAAAPSMNSDQQLLPEALVGHRQPRADQVTSEKNLMNPNDPVNQENAALDRMINGICRGC</sequence>
<feature type="signal peptide" evidence="8">
    <location>
        <begin position="1"/>
        <end position="24"/>
    </location>
</feature>
<evidence type="ECO:0000256" key="4">
    <source>
        <dbReference type="ARBA" id="ARBA00022475"/>
    </source>
</evidence>
<dbReference type="OrthoDB" id="8240444at2"/>
<evidence type="ECO:0000256" key="1">
    <source>
        <dbReference type="ARBA" id="ARBA00004167"/>
    </source>
</evidence>